<feature type="compositionally biased region" description="Low complexity" evidence="10">
    <location>
        <begin position="242"/>
        <end position="251"/>
    </location>
</feature>
<feature type="domain" description="Helicase C-terminal" evidence="13">
    <location>
        <begin position="2179"/>
        <end position="2335"/>
    </location>
</feature>
<dbReference type="InterPro" id="IPR000330">
    <property type="entry name" value="SNF2_N"/>
</dbReference>
<dbReference type="InterPro" id="IPR027417">
    <property type="entry name" value="P-loop_NTPase"/>
</dbReference>
<feature type="compositionally biased region" description="Polar residues" evidence="10">
    <location>
        <begin position="3010"/>
        <end position="3021"/>
    </location>
</feature>
<feature type="compositionally biased region" description="Low complexity" evidence="10">
    <location>
        <begin position="980"/>
        <end position="994"/>
    </location>
</feature>
<organism evidence="14">
    <name type="scientific">Anopheles gambiae</name>
    <name type="common">African malaria mosquito</name>
    <dbReference type="NCBI Taxonomy" id="7165"/>
    <lineage>
        <taxon>Eukaryota</taxon>
        <taxon>Metazoa</taxon>
        <taxon>Ecdysozoa</taxon>
        <taxon>Arthropoda</taxon>
        <taxon>Hexapoda</taxon>
        <taxon>Insecta</taxon>
        <taxon>Pterygota</taxon>
        <taxon>Neoptera</taxon>
        <taxon>Endopterygota</taxon>
        <taxon>Diptera</taxon>
        <taxon>Nematocera</taxon>
        <taxon>Culicoidea</taxon>
        <taxon>Culicidae</taxon>
        <taxon>Anophelinae</taxon>
        <taxon>Anopheles</taxon>
    </lineage>
</organism>
<evidence type="ECO:0000256" key="8">
    <source>
        <dbReference type="ARBA" id="ARBA00023163"/>
    </source>
</evidence>
<dbReference type="PANTHER" id="PTHR45623">
    <property type="entry name" value="CHROMODOMAIN-HELICASE-DNA-BINDING PROTEIN 3-RELATED-RELATED"/>
    <property type="match status" value="1"/>
</dbReference>
<dbReference type="GO" id="GO:0000791">
    <property type="term" value="C:euchromatin"/>
    <property type="evidence" value="ECO:0007669"/>
    <property type="project" value="UniProtKB-ARBA"/>
</dbReference>
<evidence type="ECO:0000313" key="14">
    <source>
        <dbReference type="EMBL" id="EAA12280.5"/>
    </source>
</evidence>
<keyword evidence="5" id="KW-0067">ATP-binding</keyword>
<feature type="compositionally biased region" description="Basic and acidic residues" evidence="10">
    <location>
        <begin position="3573"/>
        <end position="3648"/>
    </location>
</feature>
<feature type="compositionally biased region" description="Basic and acidic residues" evidence="10">
    <location>
        <begin position="1661"/>
        <end position="1686"/>
    </location>
</feature>
<reference evidence="14" key="4">
    <citation type="journal article" date="2007" name="Genome Biol.">
        <title>Update of the Anopheles gambiae PEST genome assembly.</title>
        <authorList>
            <person name="Sharakhova M.V."/>
            <person name="Hammond M.P."/>
            <person name="Lobo N.F."/>
            <person name="Krzywinski J."/>
            <person name="Unger M.F."/>
            <person name="Hillenmeyer M.E."/>
            <person name="Bruggner R.V."/>
            <person name="Birney E."/>
            <person name="Collins F.H."/>
        </authorList>
    </citation>
    <scope>NUCLEOTIDE SEQUENCE</scope>
    <source>
        <strain evidence="14">PEST</strain>
    </source>
</reference>
<dbReference type="VEuPathDB" id="VectorBase:AGAP008482"/>
<feature type="compositionally biased region" description="Low complexity" evidence="10">
    <location>
        <begin position="489"/>
        <end position="545"/>
    </location>
</feature>
<feature type="compositionally biased region" description="Basic and acidic residues" evidence="10">
    <location>
        <begin position="1489"/>
        <end position="1511"/>
    </location>
</feature>
<feature type="compositionally biased region" description="Low complexity" evidence="10">
    <location>
        <begin position="1362"/>
        <end position="1372"/>
    </location>
</feature>
<dbReference type="CDD" id="cd18668">
    <property type="entry name" value="CD1_tandem_CHD5-9_like"/>
    <property type="match status" value="1"/>
</dbReference>
<feature type="domain" description="Chromo" evidence="11">
    <location>
        <begin position="1766"/>
        <end position="1821"/>
    </location>
</feature>
<feature type="compositionally biased region" description="Low complexity" evidence="10">
    <location>
        <begin position="4637"/>
        <end position="4674"/>
    </location>
</feature>
<feature type="compositionally biased region" description="Basic and acidic residues" evidence="10">
    <location>
        <begin position="3668"/>
        <end position="3721"/>
    </location>
</feature>
<feature type="compositionally biased region" description="Acidic residues" evidence="10">
    <location>
        <begin position="3502"/>
        <end position="3511"/>
    </location>
</feature>
<dbReference type="SMART" id="SM00592">
    <property type="entry name" value="BRK"/>
    <property type="match status" value="1"/>
</dbReference>
<evidence type="ECO:0000256" key="2">
    <source>
        <dbReference type="ARBA" id="ARBA00022737"/>
    </source>
</evidence>
<dbReference type="FunFam" id="3.40.50.300:FF:000015">
    <property type="entry name" value="chromodomain-helicase-DNA-binding protein 9 isoform X1"/>
    <property type="match status" value="1"/>
</dbReference>
<dbReference type="Pfam" id="PF00271">
    <property type="entry name" value="Helicase_C"/>
    <property type="match status" value="1"/>
</dbReference>
<feature type="compositionally biased region" description="Polar residues" evidence="10">
    <location>
        <begin position="434"/>
        <end position="456"/>
    </location>
</feature>
<dbReference type="Pfam" id="PF07533">
    <property type="entry name" value="BRK"/>
    <property type="match status" value="1"/>
</dbReference>
<dbReference type="PROSITE" id="PS51192">
    <property type="entry name" value="HELICASE_ATP_BIND_1"/>
    <property type="match status" value="1"/>
</dbReference>
<dbReference type="InterPro" id="IPR056342">
    <property type="entry name" value="HTH_CHD6-9"/>
</dbReference>
<feature type="region of interest" description="Disordered" evidence="10">
    <location>
        <begin position="2453"/>
        <end position="2502"/>
    </location>
</feature>
<name>Q5TQJ2_ANOGA</name>
<feature type="region of interest" description="Disordered" evidence="10">
    <location>
        <begin position="2604"/>
        <end position="2696"/>
    </location>
</feature>
<evidence type="ECO:0000256" key="4">
    <source>
        <dbReference type="ARBA" id="ARBA00022801"/>
    </source>
</evidence>
<dbReference type="Gene3D" id="1.10.10.60">
    <property type="entry name" value="Homeodomain-like"/>
    <property type="match status" value="1"/>
</dbReference>
<feature type="compositionally biased region" description="Polar residues" evidence="10">
    <location>
        <begin position="3926"/>
        <end position="3937"/>
    </location>
</feature>
<dbReference type="FunFam" id="3.40.50.10810:FF:000003">
    <property type="entry name" value="chromodomain-helicase-DNA-binding protein 8 isoform X4"/>
    <property type="match status" value="1"/>
</dbReference>
<feature type="region of interest" description="Disordered" evidence="10">
    <location>
        <begin position="4637"/>
        <end position="4686"/>
    </location>
</feature>
<feature type="compositionally biased region" description="Polar residues" evidence="10">
    <location>
        <begin position="2676"/>
        <end position="2688"/>
    </location>
</feature>
<dbReference type="EMBL" id="AAAB01008964">
    <property type="protein sequence ID" value="EAA12280.5"/>
    <property type="molecule type" value="Genomic_DNA"/>
</dbReference>
<dbReference type="GO" id="GO:0034728">
    <property type="term" value="P:nucleosome organization"/>
    <property type="evidence" value="ECO:0007669"/>
    <property type="project" value="UniProtKB-ARBA"/>
</dbReference>
<feature type="region of interest" description="Disordered" evidence="10">
    <location>
        <begin position="4410"/>
        <end position="4461"/>
    </location>
</feature>
<feature type="compositionally biased region" description="Low complexity" evidence="10">
    <location>
        <begin position="935"/>
        <end position="948"/>
    </location>
</feature>
<dbReference type="VEuPathDB" id="VectorBase:AGAMI1_002666"/>
<dbReference type="SUPFAM" id="SSF160481">
    <property type="entry name" value="BRK domain-like"/>
    <property type="match status" value="1"/>
</dbReference>
<feature type="compositionally biased region" description="Basic and acidic residues" evidence="10">
    <location>
        <begin position="3276"/>
        <end position="3305"/>
    </location>
</feature>
<dbReference type="PROSITE" id="PS50013">
    <property type="entry name" value="CHROMO_2"/>
    <property type="match status" value="1"/>
</dbReference>
<gene>
    <name evidence="14" type="ORF">AgaP_AGAP008482</name>
</gene>
<dbReference type="GO" id="GO:0003677">
    <property type="term" value="F:DNA binding"/>
    <property type="evidence" value="ECO:0007669"/>
    <property type="project" value="UniProtKB-KW"/>
</dbReference>
<evidence type="ECO:0000256" key="10">
    <source>
        <dbReference type="SAM" id="MobiDB-lite"/>
    </source>
</evidence>
<accession>Q5TQJ2</accession>
<feature type="compositionally biased region" description="Basic and acidic residues" evidence="10">
    <location>
        <begin position="1562"/>
        <end position="1577"/>
    </location>
</feature>
<feature type="compositionally biased region" description="Low complexity" evidence="10">
    <location>
        <begin position="412"/>
        <end position="425"/>
    </location>
</feature>
<feature type="compositionally biased region" description="Low complexity" evidence="10">
    <location>
        <begin position="4584"/>
        <end position="4595"/>
    </location>
</feature>
<dbReference type="InterPro" id="IPR016197">
    <property type="entry name" value="Chromo-like_dom_sf"/>
</dbReference>
<dbReference type="SMART" id="SM00490">
    <property type="entry name" value="HELICc"/>
    <property type="match status" value="1"/>
</dbReference>
<feature type="compositionally biased region" description="Basic and acidic residues" evidence="10">
    <location>
        <begin position="1461"/>
        <end position="1471"/>
    </location>
</feature>
<feature type="region of interest" description="Disordered" evidence="10">
    <location>
        <begin position="412"/>
        <end position="606"/>
    </location>
</feature>
<dbReference type="Gene3D" id="3.40.50.300">
    <property type="entry name" value="P-loop containing nucleotide triphosphate hydrolases"/>
    <property type="match status" value="1"/>
</dbReference>
<feature type="compositionally biased region" description="Low complexity" evidence="10">
    <location>
        <begin position="4532"/>
        <end position="4544"/>
    </location>
</feature>
<feature type="compositionally biased region" description="Low complexity" evidence="10">
    <location>
        <begin position="4747"/>
        <end position="4776"/>
    </location>
</feature>
<keyword evidence="9" id="KW-0539">Nucleus</keyword>
<feature type="region of interest" description="Disordered" evidence="10">
    <location>
        <begin position="1434"/>
        <end position="1698"/>
    </location>
</feature>
<dbReference type="InterPro" id="IPR001650">
    <property type="entry name" value="Helicase_C-like"/>
</dbReference>
<feature type="compositionally biased region" description="Low complexity" evidence="10">
    <location>
        <begin position="556"/>
        <end position="568"/>
    </location>
</feature>
<feature type="compositionally biased region" description="Basic and acidic residues" evidence="10">
    <location>
        <begin position="4781"/>
        <end position="4793"/>
    </location>
</feature>
<feature type="region of interest" description="Disordered" evidence="10">
    <location>
        <begin position="4571"/>
        <end position="4595"/>
    </location>
</feature>
<feature type="domain" description="Helicase ATP-binding" evidence="12">
    <location>
        <begin position="1866"/>
        <end position="2040"/>
    </location>
</feature>
<dbReference type="GO" id="GO:0005524">
    <property type="term" value="F:ATP binding"/>
    <property type="evidence" value="ECO:0007669"/>
    <property type="project" value="UniProtKB-KW"/>
</dbReference>
<feature type="compositionally biased region" description="Low complexity" evidence="10">
    <location>
        <begin position="4719"/>
        <end position="4735"/>
    </location>
</feature>
<feature type="region of interest" description="Disordered" evidence="10">
    <location>
        <begin position="931"/>
        <end position="1340"/>
    </location>
</feature>
<dbReference type="SUPFAM" id="SSF52540">
    <property type="entry name" value="P-loop containing nucleoside triphosphate hydrolases"/>
    <property type="match status" value="2"/>
</dbReference>
<sequence length="4793" mass="510556">PRGMGPPGSNAGGPYARHRAPHPMQQQQPPPQSQYPSYHQPAGTDSMYSMPDHTAAGMAGMGDVVWGAQPPPPPQANPYASPMGYGLPQGPPQGPTQRQTPSGYRQHMGGYPQQDPQKLHGGYGQHLVSGGQVPTSLHQLGAPQQQPPGGGGVVPGGLAPTHPSQQPSHLPPQSQQQLHQTHNSQPQQHPQQHPGLAGLGGGPQPSQQQQQQQGQHPGMVHPGAQQPNAPVAGLHGLGGPLGPQQQHPMTHGGPGGGGYGASAPQQQSYLPNAATKQQPTQHGGSPQYRAPFPQLSPQMSPRPPQMSPHTQMSPRPVMSPAKPPGGGPPVVTSQSPQATITSTHSPHLGAGIVAGSGGMQSPRPQTGTKLTASSSGGSVVSGPGAGVNTTLQALEQMVMPPSGATGMDHMPPMHAPHAPHLHPGAHGPPPSHAQQQQISQLNDISSLIPPVSQTSMPVIPPPSAAGPSGPQAYGSLDDKGQHGVGGVDVATSVATVQQQQQPVHSLHQPHLSQPSAAQAPQQPPQLSAMQQQMQQQQQMLTQLQPGAHLPPPSATQHHAPGGPQHQQQSAMHHSTLAAMQPASGAGGSTESNTDESKSSNSNSLMSGTDFEALHHQQQNSSTAGMLLGQDNLQVGGGGAGVLDESMKDAAGLGDGSSLLDSAKQAGEETLGGYHSDAGMLQTGGNTDPSALEQQQLLLDSVASDVVGPAGLTDLQAPEVTTATKSPLETLVPTSTTTAVSDSTISPGGEPIISTSSSTGLMAGVGVQPTNVTGAPATYAQAMSGQMPQTTPGTGMYGMHQVGGTMMQQQQQQQQQMQGVPPAGQTVTGAGDMMVPPPPPPYQTPPMMSHSQERAAIKQQMQDMYKLPMADNQEKMMRMQERLAMLQQHEADGCQGLGPQPCILMQPPHPLYPVAPTMTSAAAAAAAAMIDSPQVTSTTGRGRGRTPSSKPRKPRAKKGDKLLAQQEAATSQSNLVMPFSGAPAATGMTTPTPTTLLPVSEDSVTAGTGLPESSGGAIGAAGAGDLSQDNLSCSGTGDLDTSTDASGKKIKKPRKPREPKKPAKGAAAAAADGVKEPTPKKESKKKDSKDSKKKKKKSVASSDGDNSMSMEDELPDGGITGDLELSKSGTTTSETDENHEATEGSGSGVPMEEVTDFDDIPVSKISKTEPTKEEDEKKEAVEEGATAEPEPETPTKSKSKKSSKKSKEPGSEGGSSSSSRNRSRPSGGGSSSSRRSGGSKSSGGGSKSRSRRSRMIVTESDGEGDDLLSTPPPSPPPDMEADSSKRRSARNTQRKKYVDDVMLRFSDDESGMMSPAPSGSRKDRRSDGGSDRKEGLAPTEVALAGGEAGAVAADGSVAGVAGEASSVVGTGSEQAGDENKVSTSEGAKAAPEAVELGPDGKPIDDSSKPNANYVYVNTSEEDSMVVQYVLAVRKGRRELKPDPPPPPPKEKTPEPAEGSAEEAVKSEPKEGEETAAPVGDGSETTAAEATVKEEGKELKEVSEDGEDKKKEAEDADASGEVADKEAAPTTTATDVPMETSEETKSTEEKISPESDTANTDAEPEQKPSAEDASKAEEKMETDEQESVAVAAEKDTPAEEKEGEEKKEASADVDQQQVKEPVADAATAKESMETDAEEPHKTESGESEGTEKKPEGDDAAADVVKKESAEGGESTDEKSSEAVKKEEGESASTETDEKKPEPVYIDVEEYFVKYRNFSYLHCEWRTEDELLKGDKRVGNKIKRFLMKQQQQLNIFESLDEEPFNPDFVEVDRVLDVSELVDDEGKTVKHYLVKWKSLPYEDSTWELEDDVDQLKIEQYYKFNKIPPKSEWKTKKRPHPDQWKALPESPTFKGGNKLRPYQLEGLNWLRYSWYKGNNCILADEMGLGKTIQSLTFVNSVYEYGIRGPFLVIAPLSTIPNWQREFEGWTEMNVIVYHGSATSRQMIQDYEVHYRTETGKLIRDITKFNVLITTFEMIVTDYQDLKNFTWRACVIDEAHRLKNRNCKLLEGLRQLNLEHRVLLSGTPLQNNVNELFSLLNFLEPSQFACSEEFLREFGSLKTESEVLKLQALLKPMMLRRLKDDVEKSLAPKEETIVEVELTNIQKKYYRGILEQNFSFLMKGTTSANIPNLMNTMMELRKCCIHPYLLNGAEDQIQYDYRQQHGEDAESYYKNLIVSSGKMVLIDKLLPKLRANGHRVLIFSQMVRCLDILEDYLMYKKYPFERIDGRIRGNLRQAAIDRYSKPDSDRFVFLLCTKAGGLGINLTAADTVIIYDSDWNPQNDLQAQARCHRIGQQKMVKIYRLLCRNTYEREMFDKASLKLGLDKAVLQSMNTGQNKDGTQRQLSKKEIEDLLKKGAYGAVMDDDAGDKFCEEDIDSILLRRTQVITMESEKGSTFSKASFAASANRSDINIDDPDFWNKWAKKAEIDPTACEKDETEDLVIAEPRRRTQIKRYGHDDGVMDISDESSGEQGSDGEEGGIGLKTRSKRTRGAKERKKLQQQMQHDDYVPRDRETLAVLGADEVSYGNWARSECFKVEKGLLSHGWARWTEILEQGQFKRGWREQDVEDCARVILLYCLERYQGDEKIKNFIWDLITPNEGGEQREIARNHSGLHNLVPRGRNAKGNAEREKELNGGGGGSPVIAQPAGSTTPAPQCSGTADANEDASSNSSGTKAEKSAKSGSDTGGTTTPVSDPHHWSKDEKYDTETLLDINYKKHLTRHANKVLLRVRMLYYIKHEVLGDLVNQINEGANASDLPIRPPPTPDQLPCSWWNPNCCDRSLLVGTYKHGCENYRGMRADPMLCFQSHCGPGDGTVEETTIVKETDDDANSKLGDNEEDPEDGVPSETTRSASVDLIYPNNGPRFVTTNTNLDDEESTVGTASAAPTPAPSDMNPELAWPTMQDLNTRLRRVITSYQRNYKKEELKQQQKAKVRQIECNSLSSVDLDQISWTHVIHFHLSLLSVAMNVSDSVYFKCSTSSKARRDLPCYHLFTLIRSPYCFASSIILSPQGKGVQQQQSLPSTSGNSGTGGLQAPTAGMPTAADFSLMLSLGLGLNPADPNQLANIDLQKLAMYLVSIVHIPNKMERREKNELVMRERERIRLEQIPKRWTRREENEFIRVLTGYGIDLQPNATVPTPDWSRFKVFAKLDKKTDENLSDFYKVFIAMCKRQAGVKLSDDEKGLEGLVDDVTEDHAKLILDRLELLSKARQIVKHPKLDENIRLCENNLDTPDWWIPGRHDRELLRAVLKYGIYRSEQLILADPDFPFYESAKNPEVAKEAALEPAKESAEKDSVEKESILEKEPVEKECAVEANTDPNVAEKGSVDEKSPSSPVKDNNDVEMAEEAKKEEALPEVAEVDKVTEDKKTEESTDDKEIVTEKSAEQTETVDKELPTETEKESAASEENVKEKPDTEELADENKMDIDNAATVEDKEKTEVPSEETDTTKSEVEAVEAEKEVEKMADIEKEDAKEKEPEVEKMETSDVVSDAAELEKQEEAVPVAVPVPEETEAMEVDEQSTVAEKPAENTAGPPKQETQMEEDAQPSEVTAAPIAGPASPSNSNKTDDEKKSEVAAPESPKAKENVDSSKDTVENKDKEESSEEAKKEDVPEEAAKEVVDAVEKEKSDEEPAVEKELVEAPTEKTADKEEAKAETVEAPSSPTKDTSDVVPAVNEQEKPAEPEPEQVKEAVKEVVAEAAEKSAESTDEKPAEKPAEQPAEKPVEKPVEKAVEATAEVVAVEKPVDDVVVVASTDGKEVVEAAKPPARSPSPDVIIVEDKKPVEVKAIVNLTDEERCSQQTAALKARFPDLEVFQPLMKLKQLDNSLTKEDLKSMYCLLSIVHVFEGFKRKRHIAIDVETERAKLHALLNNTQSPVPTGSSKVQPSHTSTSNSGGAGSGHHGSSSANSNVLQPPPAHQHGPRNQMSYPKPTLIPGTSSTLTPIDLSSSSSMGGSGGAMDLSEVQDFSIGKNKKSSSSNQQLPSAAAAGKGKLNDMLSKLMKKNNVSVPIEEPPLGKEKKRRKLDEIVLGLSAAKEHKTIFGDPTPPGGSFSGSSMKKPQIPPSVSVTPASAPTSVSQQPPQKPFTITVTSVPGNPKGGQGSGAMSTKDSLNALFAQAAQVEQQSFLKQQQKLIQSLPANSPQRKAYEAMFAEMKQAAELSSKLGQYGSAHDAKVKNWLAEQTAVLTEQAMGMDYLSRSRGSRDEYVAVINKINGKRLTGNKAPQLKRLTQWLADNPAYEIDPKWAESITLPGGSTAKQMRAANAAAAAAANQYGSAGGGGGGSGQQSSSGSASSSSSKKHSQSSSNAAAAAAAAAAANMQFPGLAGLNANLLSSIPGLGSFDPKNNPLLMPFGGMPGLAGLGGLGNLNNMNLFSNLAGLGGLGGAGGGMDAQSLAAMMAAAGLDPTAALGAAAAAAAGGTPTKGGSSGSKSRGKSSAAQSSAVNDGAGTSGSGGSGQQGGGSSSKNQQQQAAAAAAAAAAASSQFPFFFPNPSLLYTPLGLGGLNPYGLPGVSGTTTGTSTSTTTSRHLGVGPAISLIPTSSTSSSSTQSVSESKRARQEAAQLQHHLAKLDAKALLMGAGGGSGQDEMKSSSRSSRNSASASASSSEASAAALLGLDKVTLTPVAAASIAASLPSQTTISLAPSPLPGSSSSLNLSSKSPALSTSSSSSSGLSVSLATPPGATGGGSGASSSSASSNSLLGATLALSSLTGAGAPQNLSASGGGASSSSSTGGSSSSAAASAVPPSPVEGGSGATAKAAAAAAAAAAAGGTFSDSSTGSLNLSGSGGKDQHDSDKDDQPI</sequence>
<dbReference type="Pfam" id="PF00385">
    <property type="entry name" value="Chromo"/>
    <property type="match status" value="1"/>
</dbReference>
<feature type="non-terminal residue" evidence="14">
    <location>
        <position position="1"/>
    </location>
</feature>
<dbReference type="HOGENOM" id="CLU_000062_1_0_1"/>
<feature type="compositionally biased region" description="Basic and acidic residues" evidence="10">
    <location>
        <begin position="3339"/>
        <end position="3477"/>
    </location>
</feature>
<feature type="region of interest" description="Disordered" evidence="10">
    <location>
        <begin position="1"/>
        <end position="383"/>
    </location>
</feature>
<feature type="compositionally biased region" description="Basic and acidic residues" evidence="10">
    <location>
        <begin position="1540"/>
        <end position="1551"/>
    </location>
</feature>
<dbReference type="GO" id="GO:0016887">
    <property type="term" value="F:ATP hydrolysis activity"/>
    <property type="evidence" value="ECO:0007669"/>
    <property type="project" value="UniProtKB-ARBA"/>
</dbReference>
<dbReference type="OMA" id="MEQQHSM"/>
<dbReference type="SMART" id="SM00298">
    <property type="entry name" value="CHROMO"/>
    <property type="match status" value="1"/>
</dbReference>
<feature type="compositionally biased region" description="Basic and acidic residues" evidence="10">
    <location>
        <begin position="1165"/>
        <end position="1180"/>
    </location>
</feature>
<dbReference type="Pfam" id="PF00176">
    <property type="entry name" value="SNF2-rel_dom"/>
    <property type="match status" value="1"/>
</dbReference>
<dbReference type="InterPro" id="IPR000953">
    <property type="entry name" value="Chromo/chromo_shadow_dom"/>
</dbReference>
<evidence type="ECO:0000259" key="12">
    <source>
        <dbReference type="PROSITE" id="PS51192"/>
    </source>
</evidence>
<feature type="compositionally biased region" description="Low complexity" evidence="10">
    <location>
        <begin position="372"/>
        <end position="382"/>
    </location>
</feature>
<feature type="region of interest" description="Disordered" evidence="10">
    <location>
        <begin position="4268"/>
        <end position="4295"/>
    </location>
</feature>
<feature type="region of interest" description="Disordered" evidence="10">
    <location>
        <begin position="1362"/>
        <end position="1419"/>
    </location>
</feature>
<feature type="compositionally biased region" description="Basic and acidic residues" evidence="10">
    <location>
        <begin position="1319"/>
        <end position="1334"/>
    </location>
</feature>
<dbReference type="CDD" id="cd18663">
    <property type="entry name" value="CD2_tandem_CHD5-9_like"/>
    <property type="match status" value="1"/>
</dbReference>
<dbReference type="Pfam" id="PF23078">
    <property type="entry name" value="HTH_CHD6-9"/>
    <property type="match status" value="1"/>
</dbReference>
<feature type="compositionally biased region" description="Basic residues" evidence="10">
    <location>
        <begin position="1285"/>
        <end position="1294"/>
    </location>
</feature>
<keyword evidence="2" id="KW-0677">Repeat</keyword>
<feature type="compositionally biased region" description="Low complexity" evidence="10">
    <location>
        <begin position="4420"/>
        <end position="4434"/>
    </location>
</feature>
<evidence type="ECO:0000256" key="9">
    <source>
        <dbReference type="ARBA" id="ARBA00023242"/>
    </source>
</evidence>
<protein>
    <submittedName>
        <fullName evidence="14">AGAP008482-PA</fullName>
    </submittedName>
</protein>
<evidence type="ECO:0000256" key="3">
    <source>
        <dbReference type="ARBA" id="ARBA00022741"/>
    </source>
</evidence>
<dbReference type="STRING" id="7165.Q5TQJ2"/>
<dbReference type="InterPro" id="IPR006576">
    <property type="entry name" value="BRK_domain"/>
</dbReference>
<feature type="compositionally biased region" description="Low complexity" evidence="10">
    <location>
        <begin position="77"/>
        <end position="88"/>
    </location>
</feature>
<feature type="compositionally biased region" description="Polar residues" evidence="10">
    <location>
        <begin position="1026"/>
        <end position="1043"/>
    </location>
</feature>
<feature type="compositionally biased region" description="Basic and acidic residues" evidence="10">
    <location>
        <begin position="1635"/>
        <end position="1654"/>
    </location>
</feature>
<dbReference type="SMART" id="SM00487">
    <property type="entry name" value="DEXDc"/>
    <property type="match status" value="1"/>
</dbReference>
<dbReference type="PhylomeDB" id="Q5TQJ2"/>
<evidence type="ECO:0000259" key="13">
    <source>
        <dbReference type="PROSITE" id="PS51194"/>
    </source>
</evidence>
<comment type="caution">
    <text evidence="14">The sequence shown here is derived from an EMBL/GenBank/DDBJ whole genome shotgun (WGS) entry which is preliminary data.</text>
</comment>
<feature type="compositionally biased region" description="Basic and acidic residues" evidence="10">
    <location>
        <begin position="1295"/>
        <end position="1306"/>
    </location>
</feature>
<feature type="compositionally biased region" description="Low complexity" evidence="10">
    <location>
        <begin position="204"/>
        <end position="218"/>
    </location>
</feature>
<keyword evidence="7" id="KW-0238">DNA-binding</keyword>
<evidence type="ECO:0000256" key="1">
    <source>
        <dbReference type="ARBA" id="ARBA00004123"/>
    </source>
</evidence>
<dbReference type="InterPro" id="IPR037259">
    <property type="entry name" value="BRK_sf"/>
</dbReference>
<dbReference type="InterPro" id="IPR014001">
    <property type="entry name" value="Helicase_ATP-bd"/>
</dbReference>
<reference evidence="14" key="2">
    <citation type="submission" date="2002-03" db="EMBL/GenBank/DDBJ databases">
        <authorList>
            <consortium name="The Anopheles Genome Sequencing Consortium"/>
        </authorList>
    </citation>
    <scope>NUCLEOTIDE SEQUENCE</scope>
    <source>
        <strain evidence="14">PEST</strain>
    </source>
</reference>
<dbReference type="InterPro" id="IPR023780">
    <property type="entry name" value="Chromo_domain"/>
</dbReference>
<dbReference type="PANTHER" id="PTHR45623:SF11">
    <property type="entry name" value="KISMET, ISOFORM C"/>
    <property type="match status" value="1"/>
</dbReference>
<feature type="compositionally biased region" description="Polar residues" evidence="10">
    <location>
        <begin position="3861"/>
        <end position="3877"/>
    </location>
</feature>
<keyword evidence="3" id="KW-0547">Nucleotide-binding</keyword>
<feature type="region of interest" description="Disordered" evidence="10">
    <location>
        <begin position="4709"/>
        <end position="4793"/>
    </location>
</feature>
<keyword evidence="6" id="KW-0805">Transcription regulation</keyword>
<feature type="compositionally biased region" description="Gly residues" evidence="10">
    <location>
        <begin position="4440"/>
        <end position="4454"/>
    </location>
</feature>
<dbReference type="CDD" id="cd17995">
    <property type="entry name" value="DEXHc_CHD6_7_8_9"/>
    <property type="match status" value="1"/>
</dbReference>
<feature type="compositionally biased region" description="Basic and acidic residues" evidence="10">
    <location>
        <begin position="1072"/>
        <end position="1089"/>
    </location>
</feature>
<feature type="compositionally biased region" description="Basic residues" evidence="10">
    <location>
        <begin position="2480"/>
        <end position="2494"/>
    </location>
</feature>
<reference evidence="14" key="1">
    <citation type="journal article" date="2002" name="Science">
        <title>The genome sequence of the malaria mosquito Anopheles gambiae.</title>
        <authorList>
            <person name="Holt R.A."/>
            <person name="Subramanian G.M."/>
            <person name="Halpern A."/>
            <person name="Sutton G.G."/>
            <person name="Charlab R."/>
            <person name="Nusskern D.R."/>
            <person name="Wincker P."/>
            <person name="Clark A.G."/>
            <person name="Ribeiro J.M."/>
            <person name="Wides R."/>
            <person name="Salzberg S.L."/>
            <person name="Loftus B."/>
            <person name="Yandell M."/>
            <person name="Majoros W.H."/>
            <person name="Rusch D.B."/>
            <person name="Lai Z."/>
            <person name="Kraft C.L."/>
            <person name="Abril J.F."/>
            <person name="Anthouard V."/>
            <person name="Arensburger P."/>
            <person name="Atkinson P.W."/>
            <person name="Baden H."/>
            <person name="de Berardinis V."/>
            <person name="Baldwin D."/>
            <person name="Benes V."/>
            <person name="Biedler J."/>
            <person name="Blass C."/>
            <person name="Bolanos R."/>
            <person name="Boscus D."/>
            <person name="Barnstead M."/>
            <person name="Cai S."/>
            <person name="Center A."/>
            <person name="Chaturverdi K."/>
            <person name="Christophides G.K."/>
            <person name="Chrystal M.A."/>
            <person name="Clamp M."/>
            <person name="Cravchik A."/>
            <person name="Curwen V."/>
            <person name="Dana A."/>
            <person name="Delcher A."/>
            <person name="Dew I."/>
            <person name="Evans C.A."/>
            <person name="Flanigan M."/>
            <person name="Grundschober-Freimoser A."/>
            <person name="Friedli L."/>
            <person name="Gu Z."/>
            <person name="Guan P."/>
            <person name="Guigo R."/>
            <person name="Hillenmeyer M.E."/>
            <person name="Hladun S.L."/>
            <person name="Hogan J.R."/>
            <person name="Hong Y.S."/>
            <person name="Hoover J."/>
            <person name="Jaillon O."/>
            <person name="Ke Z."/>
            <person name="Kodira C."/>
            <person name="Kokoza E."/>
            <person name="Koutsos A."/>
            <person name="Letunic I."/>
            <person name="Levitsky A."/>
            <person name="Liang Y."/>
            <person name="Lin J.J."/>
            <person name="Lobo N.F."/>
            <person name="Lopez J.R."/>
            <person name="Malek J.A."/>
            <person name="McIntosh T.C."/>
            <person name="Meister S."/>
            <person name="Miller J."/>
            <person name="Mobarry C."/>
            <person name="Mongin E."/>
            <person name="Murphy S.D."/>
            <person name="O'Brochta D.A."/>
            <person name="Pfannkoch C."/>
            <person name="Qi R."/>
            <person name="Regier M.A."/>
            <person name="Remington K."/>
            <person name="Shao H."/>
            <person name="Sharakhova M.V."/>
            <person name="Sitter C.D."/>
            <person name="Shetty J."/>
            <person name="Smith T.J."/>
            <person name="Strong R."/>
            <person name="Sun J."/>
            <person name="Thomasova D."/>
            <person name="Ton L.Q."/>
            <person name="Topalis P."/>
            <person name="Tu Z."/>
            <person name="Unger M.F."/>
            <person name="Walenz B."/>
            <person name="Wang A."/>
            <person name="Wang J."/>
            <person name="Wang M."/>
            <person name="Wang X."/>
            <person name="Woodford K.J."/>
            <person name="Wortman J.R."/>
            <person name="Wu M."/>
            <person name="Yao A."/>
            <person name="Zdobnov E.M."/>
            <person name="Zhang H."/>
            <person name="Zhao Q."/>
            <person name="Zhao S."/>
            <person name="Zhu S.C."/>
            <person name="Zhimulev I."/>
            <person name="Coluzzi M."/>
            <person name="della Torre A."/>
            <person name="Roth C.W."/>
            <person name="Louis C."/>
            <person name="Kalush F."/>
            <person name="Mural R.J."/>
            <person name="Myers E.W."/>
            <person name="Adams M.D."/>
            <person name="Smith H.O."/>
            <person name="Broder S."/>
            <person name="Gardner M.J."/>
            <person name="Fraser C.M."/>
            <person name="Birney E."/>
            <person name="Bork P."/>
            <person name="Brey P.T."/>
            <person name="Venter J.C."/>
            <person name="Weissenbach J."/>
            <person name="Kafatos F.C."/>
            <person name="Collins F.H."/>
            <person name="Hoffman S.L."/>
        </authorList>
    </citation>
    <scope>NUCLEOTIDE SEQUENCE [LARGE SCALE GENOMIC DNA]</scope>
    <source>
        <strain evidence="14">PEST</strain>
    </source>
</reference>
<evidence type="ECO:0000256" key="6">
    <source>
        <dbReference type="ARBA" id="ARBA00023015"/>
    </source>
</evidence>
<feature type="region of interest" description="Disordered" evidence="10">
    <location>
        <begin position="3010"/>
        <end position="3030"/>
    </location>
</feature>
<evidence type="ECO:0000259" key="11">
    <source>
        <dbReference type="PROSITE" id="PS50013"/>
    </source>
</evidence>
<proteinExistence type="predicted"/>
<feature type="region of interest" description="Disordered" evidence="10">
    <location>
        <begin position="2820"/>
        <end position="2892"/>
    </location>
</feature>
<dbReference type="InterPro" id="IPR038718">
    <property type="entry name" value="SNF2-like_sf"/>
</dbReference>
<dbReference type="Gene3D" id="2.40.50.40">
    <property type="match status" value="2"/>
</dbReference>
<feature type="compositionally biased region" description="Polar residues" evidence="10">
    <location>
        <begin position="331"/>
        <end position="345"/>
    </location>
</feature>
<feature type="compositionally biased region" description="Polar residues" evidence="10">
    <location>
        <begin position="2643"/>
        <end position="2654"/>
    </location>
</feature>
<feature type="compositionally biased region" description="Polar residues" evidence="10">
    <location>
        <begin position="274"/>
        <end position="284"/>
    </location>
</feature>
<dbReference type="CDD" id="cd18793">
    <property type="entry name" value="SF2_C_SNF"/>
    <property type="match status" value="1"/>
</dbReference>
<dbReference type="Gene3D" id="3.40.50.10810">
    <property type="entry name" value="Tandem AAA-ATPase domain"/>
    <property type="match status" value="1"/>
</dbReference>
<feature type="compositionally biased region" description="Basic residues" evidence="10">
    <location>
        <begin position="1047"/>
        <end position="1057"/>
    </location>
</feature>
<dbReference type="GO" id="GO:0005634">
    <property type="term" value="C:nucleus"/>
    <property type="evidence" value="ECO:0007669"/>
    <property type="project" value="UniProtKB-SubCell"/>
</dbReference>
<dbReference type="PaxDb" id="7165-AGAP008482-PA"/>
<dbReference type="eggNOG" id="KOG0384">
    <property type="taxonomic scope" value="Eukaryota"/>
</dbReference>
<keyword evidence="4" id="KW-0378">Hydrolase</keyword>
<feature type="region of interest" description="Disordered" evidence="10">
    <location>
        <begin position="3276"/>
        <end position="3721"/>
    </location>
</feature>
<dbReference type="SUPFAM" id="SSF54160">
    <property type="entry name" value="Chromo domain-like"/>
    <property type="match status" value="2"/>
</dbReference>
<feature type="region of interest" description="Disordered" evidence="10">
    <location>
        <begin position="3861"/>
        <end position="3981"/>
    </location>
</feature>
<feature type="compositionally biased region" description="Low complexity" evidence="10">
    <location>
        <begin position="4277"/>
        <end position="4295"/>
    </location>
</feature>
<feature type="compositionally biased region" description="Polar residues" evidence="10">
    <location>
        <begin position="362"/>
        <end position="371"/>
    </location>
</feature>
<dbReference type="GO" id="GO:0140658">
    <property type="term" value="F:ATP-dependent chromatin remodeler activity"/>
    <property type="evidence" value="ECO:0007669"/>
    <property type="project" value="UniProtKB-ARBA"/>
</dbReference>
<reference evidence="14" key="5">
    <citation type="submission" date="2011-05" db="EMBL/GenBank/DDBJ databases">
        <authorList>
            <consortium name="VectorBase"/>
        </authorList>
    </citation>
    <scope>NUCLEOTIDE SEQUENCE</scope>
    <source>
        <strain evidence="14">PEST</strain>
    </source>
</reference>
<feature type="compositionally biased region" description="Low complexity" evidence="10">
    <location>
        <begin position="156"/>
        <end position="196"/>
    </location>
</feature>
<evidence type="ECO:0000256" key="5">
    <source>
        <dbReference type="ARBA" id="ARBA00022840"/>
    </source>
</evidence>
<feature type="compositionally biased region" description="Acidic residues" evidence="10">
    <location>
        <begin position="2459"/>
        <end position="2473"/>
    </location>
</feature>
<dbReference type="InterPro" id="IPR049730">
    <property type="entry name" value="SNF2/RAD54-like_C"/>
</dbReference>
<evidence type="ECO:0000256" key="7">
    <source>
        <dbReference type="ARBA" id="ARBA00023125"/>
    </source>
</evidence>
<feature type="region of interest" description="Disordered" evidence="10">
    <location>
        <begin position="4029"/>
        <end position="4077"/>
    </location>
</feature>
<feature type="region of interest" description="Disordered" evidence="10">
    <location>
        <begin position="4528"/>
        <end position="4557"/>
    </location>
</feature>
<dbReference type="PROSITE" id="PS51194">
    <property type="entry name" value="HELICASE_CTER"/>
    <property type="match status" value="1"/>
</dbReference>
<keyword evidence="8" id="KW-0804">Transcription</keyword>
<feature type="compositionally biased region" description="Low complexity" evidence="10">
    <location>
        <begin position="465"/>
        <end position="475"/>
    </location>
</feature>
<reference evidence="14" key="3">
    <citation type="journal article" date="2004" name="Trends Parasitol.">
        <title>The Anopheles gambiae genome: an update.</title>
        <authorList>
            <person name="Mongin E."/>
            <person name="Louis C."/>
            <person name="Holt R.A."/>
            <person name="Birney E."/>
            <person name="Collins F.H."/>
        </authorList>
    </citation>
    <scope>NUCLEOTIDE SEQUENCE</scope>
    <source>
        <strain evidence="14">PEST</strain>
    </source>
</reference>
<comment type="subcellular location">
    <subcellularLocation>
        <location evidence="1">Nucleus</location>
    </subcellularLocation>
</comment>
<dbReference type="Gene3D" id="3.40.5.120">
    <property type="match status" value="1"/>
</dbReference>
<dbReference type="FunFam" id="2.40.50.40:FF:000001">
    <property type="entry name" value="chromodomain-helicase-DNA-binding protein 8 isoform X4"/>
    <property type="match status" value="1"/>
</dbReference>
<feature type="compositionally biased region" description="Basic and acidic residues" evidence="10">
    <location>
        <begin position="1590"/>
        <end position="1608"/>
    </location>
</feature>
<feature type="compositionally biased region" description="Low complexity" evidence="10">
    <location>
        <begin position="4039"/>
        <end position="4068"/>
    </location>
</feature>